<dbReference type="Gene3D" id="3.90.740.10">
    <property type="entry name" value="Valyl/Leucyl/Isoleucyl-tRNA synthetase, editing domain"/>
    <property type="match status" value="1"/>
</dbReference>
<evidence type="ECO:0000313" key="15">
    <source>
        <dbReference type="Proteomes" id="UP000015350"/>
    </source>
</evidence>
<dbReference type="AlphaFoldDB" id="S9TS96"/>
<feature type="domain" description="Methionyl/Valyl/Leucyl/Isoleucyl-tRNA synthetase anticodon-binding" evidence="13">
    <location>
        <begin position="710"/>
        <end position="861"/>
    </location>
</feature>
<dbReference type="EMBL" id="AQPH01000040">
    <property type="protein sequence ID" value="EPY01420.1"/>
    <property type="molecule type" value="Genomic_DNA"/>
</dbReference>
<dbReference type="eggNOG" id="COG0060">
    <property type="taxonomic scope" value="Bacteria"/>
</dbReference>
<dbReference type="PRINTS" id="PR00984">
    <property type="entry name" value="TRNASYNTHILE"/>
</dbReference>
<keyword evidence="10" id="KW-0862">Zinc</keyword>
<feature type="short sequence motif" description="'HIGH' region" evidence="10">
    <location>
        <begin position="59"/>
        <end position="69"/>
    </location>
</feature>
<comment type="domain">
    <text evidence="10">IleRS has two distinct active sites: one for aminoacylation and one for editing. The misactivated valine is translocated from the active site to the editing site, which sterically excludes the correctly activated isoleucine. The single editing site contains two valyl binding pockets, one specific for each substrate (Val-AMP or Val-tRNA(Ile)).</text>
</comment>
<dbReference type="GO" id="GO:0004822">
    <property type="term" value="F:isoleucine-tRNA ligase activity"/>
    <property type="evidence" value="ECO:0007669"/>
    <property type="project" value="UniProtKB-UniRule"/>
</dbReference>
<evidence type="ECO:0000256" key="10">
    <source>
        <dbReference type="HAMAP-Rule" id="MF_02002"/>
    </source>
</evidence>
<dbReference type="GO" id="GO:0005829">
    <property type="term" value="C:cytosol"/>
    <property type="evidence" value="ECO:0007669"/>
    <property type="project" value="TreeGrafter"/>
</dbReference>
<dbReference type="Gene3D" id="3.40.50.620">
    <property type="entry name" value="HUPs"/>
    <property type="match status" value="2"/>
</dbReference>
<dbReference type="EC" id="6.1.1.5" evidence="10"/>
<dbReference type="InterPro" id="IPR023585">
    <property type="entry name" value="Ile-tRNA-ligase_type1"/>
</dbReference>
<comment type="catalytic activity">
    <reaction evidence="9 10">
        <text>tRNA(Ile) + L-isoleucine + ATP = L-isoleucyl-tRNA(Ile) + AMP + diphosphate</text>
        <dbReference type="Rhea" id="RHEA:11060"/>
        <dbReference type="Rhea" id="RHEA-COMP:9666"/>
        <dbReference type="Rhea" id="RHEA-COMP:9695"/>
        <dbReference type="ChEBI" id="CHEBI:30616"/>
        <dbReference type="ChEBI" id="CHEBI:33019"/>
        <dbReference type="ChEBI" id="CHEBI:58045"/>
        <dbReference type="ChEBI" id="CHEBI:78442"/>
        <dbReference type="ChEBI" id="CHEBI:78528"/>
        <dbReference type="ChEBI" id="CHEBI:456215"/>
        <dbReference type="EC" id="6.1.1.5"/>
    </reaction>
</comment>
<evidence type="ECO:0000313" key="14">
    <source>
        <dbReference type="EMBL" id="EPY01420.1"/>
    </source>
</evidence>
<gene>
    <name evidence="10" type="primary">ileS</name>
    <name evidence="14" type="ORF">K678_10936</name>
</gene>
<accession>S9TS96</accession>
<feature type="binding site" evidence="10">
    <location>
        <position position="942"/>
    </location>
    <ligand>
        <name>Zn(2+)</name>
        <dbReference type="ChEBI" id="CHEBI:29105"/>
    </ligand>
</feature>
<organism evidence="14 15">
    <name type="scientific">Magnetospirillum fulvum MGU-K5</name>
    <dbReference type="NCBI Taxonomy" id="1316936"/>
    <lineage>
        <taxon>Bacteria</taxon>
        <taxon>Pseudomonadati</taxon>
        <taxon>Pseudomonadota</taxon>
        <taxon>Alphaproteobacteria</taxon>
        <taxon>Rhodospirillales</taxon>
        <taxon>Rhodospirillaceae</taxon>
        <taxon>Magnetospirillum</taxon>
    </lineage>
</organism>
<keyword evidence="6 10" id="KW-0648">Protein biosynthesis</keyword>
<dbReference type="GO" id="GO:0002161">
    <property type="term" value="F:aminoacyl-tRNA deacylase activity"/>
    <property type="evidence" value="ECO:0007669"/>
    <property type="project" value="InterPro"/>
</dbReference>
<keyword evidence="2 10" id="KW-0963">Cytoplasm</keyword>
<evidence type="ECO:0000256" key="2">
    <source>
        <dbReference type="ARBA" id="ARBA00022490"/>
    </source>
</evidence>
<evidence type="ECO:0000256" key="11">
    <source>
        <dbReference type="SAM" id="MobiDB-lite"/>
    </source>
</evidence>
<name>S9TS96_MAGFU</name>
<dbReference type="Pfam" id="PF00133">
    <property type="entry name" value="tRNA-synt_1"/>
    <property type="match status" value="1"/>
</dbReference>
<evidence type="ECO:0000256" key="8">
    <source>
        <dbReference type="ARBA" id="ARBA00025217"/>
    </source>
</evidence>
<dbReference type="InterPro" id="IPR050081">
    <property type="entry name" value="Ile-tRNA_ligase"/>
</dbReference>
<dbReference type="SUPFAM" id="SSF47323">
    <property type="entry name" value="Anticodon-binding domain of a subclass of class I aminoacyl-tRNA synthetases"/>
    <property type="match status" value="1"/>
</dbReference>
<dbReference type="PANTHER" id="PTHR42765">
    <property type="entry name" value="SOLEUCYL-TRNA SYNTHETASE"/>
    <property type="match status" value="1"/>
</dbReference>
<feature type="short sequence motif" description="'KMSKS' region" evidence="10">
    <location>
        <begin position="627"/>
        <end position="631"/>
    </location>
</feature>
<evidence type="ECO:0000256" key="3">
    <source>
        <dbReference type="ARBA" id="ARBA00022598"/>
    </source>
</evidence>
<dbReference type="SUPFAM" id="SSF52374">
    <property type="entry name" value="Nucleotidylyl transferase"/>
    <property type="match status" value="1"/>
</dbReference>
<dbReference type="FunFam" id="3.40.50.620:FF:000042">
    <property type="entry name" value="Isoleucine--tRNA ligase"/>
    <property type="match status" value="1"/>
</dbReference>
<feature type="domain" description="Aminoacyl-tRNA synthetase class Ia" evidence="12">
    <location>
        <begin position="29"/>
        <end position="665"/>
    </location>
</feature>
<feature type="binding site" evidence="10">
    <location>
        <position position="586"/>
    </location>
    <ligand>
        <name>L-isoleucyl-5'-AMP</name>
        <dbReference type="ChEBI" id="CHEBI:178002"/>
    </ligand>
</feature>
<dbReference type="InterPro" id="IPR009008">
    <property type="entry name" value="Val/Leu/Ile-tRNA-synth_edit"/>
</dbReference>
<comment type="similarity">
    <text evidence="1 10">Belongs to the class-I aminoacyl-tRNA synthetase family. IleS type 1 subfamily.</text>
</comment>
<comment type="subcellular location">
    <subcellularLocation>
        <location evidence="10">Cytoplasm</location>
    </subcellularLocation>
</comment>
<dbReference type="Gene3D" id="1.10.10.830">
    <property type="entry name" value="Ile-tRNA synthetase CP2 domain-like"/>
    <property type="match status" value="1"/>
</dbReference>
<evidence type="ECO:0000256" key="7">
    <source>
        <dbReference type="ARBA" id="ARBA00023146"/>
    </source>
</evidence>
<evidence type="ECO:0000259" key="13">
    <source>
        <dbReference type="Pfam" id="PF08264"/>
    </source>
</evidence>
<dbReference type="PROSITE" id="PS00178">
    <property type="entry name" value="AA_TRNA_LIGASE_I"/>
    <property type="match status" value="1"/>
</dbReference>
<dbReference type="Proteomes" id="UP000015350">
    <property type="component" value="Unassembled WGS sequence"/>
</dbReference>
<dbReference type="Gene3D" id="1.10.730.20">
    <property type="match status" value="1"/>
</dbReference>
<feature type="binding site" evidence="10">
    <location>
        <position position="939"/>
    </location>
    <ligand>
        <name>Zn(2+)</name>
        <dbReference type="ChEBI" id="CHEBI:29105"/>
    </ligand>
</feature>
<keyword evidence="10" id="KW-0479">Metal-binding</keyword>
<dbReference type="InterPro" id="IPR033708">
    <property type="entry name" value="Anticodon_Ile_BEm"/>
</dbReference>
<feature type="binding site" evidence="10">
    <location>
        <position position="630"/>
    </location>
    <ligand>
        <name>ATP</name>
        <dbReference type="ChEBI" id="CHEBI:30616"/>
    </ligand>
</feature>
<dbReference type="GO" id="GO:0008270">
    <property type="term" value="F:zinc ion binding"/>
    <property type="evidence" value="ECO:0007669"/>
    <property type="project" value="UniProtKB-UniRule"/>
</dbReference>
<dbReference type="CDD" id="cd07960">
    <property type="entry name" value="Anticodon_Ia_Ile_BEm"/>
    <property type="match status" value="1"/>
</dbReference>
<comment type="caution">
    <text evidence="14">The sequence shown here is derived from an EMBL/GenBank/DDBJ whole genome shotgun (WGS) entry which is preliminary data.</text>
</comment>
<proteinExistence type="inferred from homology"/>
<dbReference type="InterPro" id="IPR001412">
    <property type="entry name" value="aa-tRNA-synth_I_CS"/>
</dbReference>
<dbReference type="GO" id="GO:0006428">
    <property type="term" value="P:isoleucyl-tRNA aminoacylation"/>
    <property type="evidence" value="ECO:0007669"/>
    <property type="project" value="UniProtKB-UniRule"/>
</dbReference>
<dbReference type="Pfam" id="PF08264">
    <property type="entry name" value="Anticodon_1"/>
    <property type="match status" value="1"/>
</dbReference>
<dbReference type="InterPro" id="IPR014729">
    <property type="entry name" value="Rossmann-like_a/b/a_fold"/>
</dbReference>
<evidence type="ECO:0000256" key="4">
    <source>
        <dbReference type="ARBA" id="ARBA00022741"/>
    </source>
</evidence>
<keyword evidence="7 10" id="KW-0030">Aminoacyl-tRNA synthetase</keyword>
<comment type="cofactor">
    <cofactor evidence="10">
        <name>Zn(2+)</name>
        <dbReference type="ChEBI" id="CHEBI:29105"/>
    </cofactor>
    <text evidence="10">Binds 1 zinc ion per subunit.</text>
</comment>
<feature type="binding site" evidence="10">
    <location>
        <position position="923"/>
    </location>
    <ligand>
        <name>Zn(2+)</name>
        <dbReference type="ChEBI" id="CHEBI:29105"/>
    </ligand>
</feature>
<dbReference type="SUPFAM" id="SSF50677">
    <property type="entry name" value="ValRS/IleRS/LeuRS editing domain"/>
    <property type="match status" value="1"/>
</dbReference>
<dbReference type="InterPro" id="IPR002301">
    <property type="entry name" value="Ile-tRNA-ligase"/>
</dbReference>
<reference evidence="14 15" key="1">
    <citation type="submission" date="2013-04" db="EMBL/GenBank/DDBJ databases">
        <authorList>
            <person name="Kuznetsov B."/>
            <person name="Ivanovsky R."/>
        </authorList>
    </citation>
    <scope>NUCLEOTIDE SEQUENCE [LARGE SCALE GENOMIC DNA]</scope>
    <source>
        <strain evidence="14 15">MGU-K5</strain>
    </source>
</reference>
<dbReference type="GO" id="GO:0000049">
    <property type="term" value="F:tRNA binding"/>
    <property type="evidence" value="ECO:0007669"/>
    <property type="project" value="InterPro"/>
</dbReference>
<feature type="compositionally biased region" description="Basic and acidic residues" evidence="11">
    <location>
        <begin position="1039"/>
        <end position="1049"/>
    </location>
</feature>
<feature type="binding site" evidence="10">
    <location>
        <position position="920"/>
    </location>
    <ligand>
        <name>Zn(2+)</name>
        <dbReference type="ChEBI" id="CHEBI:29105"/>
    </ligand>
</feature>
<evidence type="ECO:0000256" key="9">
    <source>
        <dbReference type="ARBA" id="ARBA00048359"/>
    </source>
</evidence>
<evidence type="ECO:0000256" key="6">
    <source>
        <dbReference type="ARBA" id="ARBA00022917"/>
    </source>
</evidence>
<dbReference type="HAMAP" id="MF_02002">
    <property type="entry name" value="Ile_tRNA_synth_type1"/>
    <property type="match status" value="1"/>
</dbReference>
<dbReference type="InterPro" id="IPR013155">
    <property type="entry name" value="M/V/L/I-tRNA-synth_anticd-bd"/>
</dbReference>
<sequence>MTVDPKTTVFLPRTDFPMKAGLPALEPRLLERWNSIGLFERLRETARGRETFILHDGPPYANGHLHIGHALNKILKDIIVRTQQMQGKDAPYVPGWDCHGLPIEWKIEEKYRAAGLDKDEVDIVDFREECRAFARSWIDIQREEFKRLGVTGDWDHPYTTMTNDAEAVIVAELGKFLLDGSLYKGAKPVLWSVVEKTALAEAEVEYHDHTSITIWVKFPVVTASRPELEGAKVVIWTTTPWTMPGNRAIAFGAGFEYALVEVETAPASGLAAVGERLVVLADLVKQVAKDAGCSFRIITKINGADLAGTICHHPLKHHPEAKGGYDFAVPLLAGEFVTTDTGTGFVHIAPGHGEDDWHLGKANQIVIPDTVQADGTYYPHVAIFAGQSVLAQGKNGKYYSPVAKAVIAAMTECGNLLAHGKIEHSYPHSWRSKAPLIFRNTPQWFISMEQNGLRAKALAAIADTRFVPSQGRNRIGAMIENRPDWCVSRQRAWGVPIAVFVEKKSGQPLRDAEVMARIVDAFKTDGSDSWFTSPPSRFLGNGYDPEEYEQVFDILDVWFDSGCTHAFVLEGDEWPRLSSPASLYLEGSDQHRGWFHSSLLESCGTRGRAPYDAVLTHGFVLDEAGRKMSKSLGNVVAPQEVVDAQGADILRLWVAGSDSSDDLRIGPEILKTQVDIYRRLRNTLRYLLGALDGFTATERLEYAELPELERSVLHRLAELDRGLREACDNFTFHGWFAELHTFCAVDLSAFYFDIRKDALYCDRPDSLRRRAARTLFDILLDTLCKWLAPFLCFTAEEAWLARHPSADGSVHLEQFPTLPAAWRDEALAQRWAKIRDVRRVVTGALEVERAAKRIGSSLQAKPVLTVSDEVRDLLAGLDLAEIFITSGVELVVGSLGEGAFTLADVPGIAVQPQAAEGAKCARCWKVLPEVGESAHAGVCHRCADAMDHSATVGRGDAVRIQSRSRPLGAGDRARSGQQMGHRRAGDAARGGGGHALLHPDADRAGAVSQSGDDLEPGSQLWDRQRRGSARPADPVGSVRGDRRRPDRLAVSRRNAVGAAGGVADHRRRDRKYRRSSALWRGGRLYRCAYCGPSLACL</sequence>
<feature type="region of interest" description="Disordered" evidence="11">
    <location>
        <begin position="953"/>
        <end position="1073"/>
    </location>
</feature>
<evidence type="ECO:0000259" key="12">
    <source>
        <dbReference type="Pfam" id="PF00133"/>
    </source>
</evidence>
<comment type="function">
    <text evidence="8 10">Catalyzes the attachment of isoleucine to tRNA(Ile). As IleRS can inadvertently accommodate and process structurally similar amino acids such as valine, to avoid such errors it has two additional distinct tRNA(Ile)-dependent editing activities. One activity is designated as 'pretransfer' editing and involves the hydrolysis of activated Val-AMP. The other activity is designated 'posttransfer' editing and involves deacylation of mischarged Val-tRNA(Ile).</text>
</comment>
<dbReference type="InterPro" id="IPR002300">
    <property type="entry name" value="aa-tRNA-synth_Ia"/>
</dbReference>
<keyword evidence="5 10" id="KW-0067">ATP-binding</keyword>
<evidence type="ECO:0000256" key="1">
    <source>
        <dbReference type="ARBA" id="ARBA00006887"/>
    </source>
</evidence>
<dbReference type="InterPro" id="IPR009080">
    <property type="entry name" value="tRNAsynth_Ia_anticodon-bd"/>
</dbReference>
<evidence type="ECO:0000256" key="5">
    <source>
        <dbReference type="ARBA" id="ARBA00022840"/>
    </source>
</evidence>
<dbReference type="STRING" id="1316936.K678_10936"/>
<keyword evidence="4 10" id="KW-0547">Nucleotide-binding</keyword>
<dbReference type="NCBIfam" id="TIGR00392">
    <property type="entry name" value="ileS"/>
    <property type="match status" value="1"/>
</dbReference>
<comment type="subunit">
    <text evidence="10">Monomer.</text>
</comment>
<protein>
    <recommendedName>
        <fullName evidence="10">Isoleucine--tRNA ligase</fullName>
        <ecNumber evidence="10">6.1.1.5</ecNumber>
    </recommendedName>
    <alternativeName>
        <fullName evidence="10">Isoleucyl-tRNA synthetase</fullName>
        <shortName evidence="10">IleRS</shortName>
    </alternativeName>
</protein>
<dbReference type="GO" id="GO:0005524">
    <property type="term" value="F:ATP binding"/>
    <property type="evidence" value="ECO:0007669"/>
    <property type="project" value="UniProtKB-UniRule"/>
</dbReference>
<dbReference type="PATRIC" id="fig|1316936.3.peg.2180"/>
<dbReference type="PANTHER" id="PTHR42765:SF1">
    <property type="entry name" value="ISOLEUCINE--TRNA LIGASE, MITOCHONDRIAL"/>
    <property type="match status" value="1"/>
</dbReference>
<keyword evidence="3 10" id="KW-0436">Ligase</keyword>